<dbReference type="Pfam" id="PF07729">
    <property type="entry name" value="FCD"/>
    <property type="match status" value="1"/>
</dbReference>
<feature type="domain" description="HTH gntR-type" evidence="4">
    <location>
        <begin position="3"/>
        <end position="70"/>
    </location>
</feature>
<evidence type="ECO:0000259" key="4">
    <source>
        <dbReference type="PROSITE" id="PS50949"/>
    </source>
</evidence>
<dbReference type="EMBL" id="CP141615">
    <property type="protein sequence ID" value="WRP18732.1"/>
    <property type="molecule type" value="Genomic_DNA"/>
</dbReference>
<dbReference type="SMART" id="SM00895">
    <property type="entry name" value="FCD"/>
    <property type="match status" value="1"/>
</dbReference>
<dbReference type="Pfam" id="PF00392">
    <property type="entry name" value="GntR"/>
    <property type="match status" value="1"/>
</dbReference>
<keyword evidence="2" id="KW-0238">DNA-binding</keyword>
<dbReference type="SMART" id="SM00345">
    <property type="entry name" value="HTH_GNTR"/>
    <property type="match status" value="1"/>
</dbReference>
<reference evidence="5 6" key="1">
    <citation type="journal article" date="2024" name="Front. Microbiol.">
        <title>Novel thermophilic genera Geochorda gen. nov. and Carboxydochorda gen. nov. from the deep terrestrial subsurface reveal the ecophysiological diversity in the class Limnochordia.</title>
        <authorList>
            <person name="Karnachuk O.V."/>
            <person name="Lukina A.P."/>
            <person name="Avakyan M.R."/>
            <person name="Kadnikov V.V."/>
            <person name="Begmatov S."/>
            <person name="Beletsky A.V."/>
            <person name="Vlasova K.G."/>
            <person name="Novikov A.A."/>
            <person name="Shcherbakova V.A."/>
            <person name="Mardanov A.V."/>
            <person name="Ravin N.V."/>
        </authorList>
    </citation>
    <scope>NUCLEOTIDE SEQUENCE [LARGE SCALE GENOMIC DNA]</scope>
    <source>
        <strain evidence="5 6">L945</strain>
    </source>
</reference>
<sequence>MKTTQTARAYAELRKAILEGTLQSGYPLLETELAARLGMSRTPVRAAILRLQVEGLLEVLPRKGVLVRPVSPADVEQIYEMLEALEGMAVKAAASRATPEEIQQLVKTAREMYDAANSGKLEAIVQADIEFHRLLRQMAHNHFITQELERFDSYVERVRWLRGRGNAAAYERSAAEHRATAEAIQAGEGERARLLHQAHWQRVRQEAMELLGQAEKGGLNWLPSRNGQAAQARAQVGA</sequence>
<accession>A0ABZ1C0Y0</accession>
<protein>
    <submittedName>
        <fullName evidence="5">GntR family transcriptional regulator</fullName>
    </submittedName>
</protein>
<keyword evidence="6" id="KW-1185">Reference proteome</keyword>
<dbReference type="Proteomes" id="UP001332192">
    <property type="component" value="Chromosome"/>
</dbReference>
<dbReference type="PANTHER" id="PTHR43537">
    <property type="entry name" value="TRANSCRIPTIONAL REGULATOR, GNTR FAMILY"/>
    <property type="match status" value="1"/>
</dbReference>
<evidence type="ECO:0000256" key="1">
    <source>
        <dbReference type="ARBA" id="ARBA00023015"/>
    </source>
</evidence>
<dbReference type="Gene3D" id="1.10.10.10">
    <property type="entry name" value="Winged helix-like DNA-binding domain superfamily/Winged helix DNA-binding domain"/>
    <property type="match status" value="1"/>
</dbReference>
<name>A0ABZ1C0Y0_9FIRM</name>
<organism evidence="5 6">
    <name type="scientific">Carboxydichorda subterranea</name>
    <dbReference type="NCBI Taxonomy" id="3109565"/>
    <lineage>
        <taxon>Bacteria</taxon>
        <taxon>Bacillati</taxon>
        <taxon>Bacillota</taxon>
        <taxon>Limnochordia</taxon>
        <taxon>Limnochordales</taxon>
        <taxon>Geochordaceae</taxon>
        <taxon>Carboxydichorda</taxon>
    </lineage>
</organism>
<dbReference type="InterPro" id="IPR011711">
    <property type="entry name" value="GntR_C"/>
</dbReference>
<dbReference type="InterPro" id="IPR036388">
    <property type="entry name" value="WH-like_DNA-bd_sf"/>
</dbReference>
<dbReference type="SUPFAM" id="SSF46785">
    <property type="entry name" value="Winged helix' DNA-binding domain"/>
    <property type="match status" value="1"/>
</dbReference>
<keyword evidence="1" id="KW-0805">Transcription regulation</keyword>
<gene>
    <name evidence="5" type="ORF">U7230_06990</name>
</gene>
<evidence type="ECO:0000313" key="5">
    <source>
        <dbReference type="EMBL" id="WRP18732.1"/>
    </source>
</evidence>
<evidence type="ECO:0000256" key="3">
    <source>
        <dbReference type="ARBA" id="ARBA00023163"/>
    </source>
</evidence>
<dbReference type="RefSeq" id="WP_324718005.1">
    <property type="nucleotide sequence ID" value="NZ_CP141615.1"/>
</dbReference>
<dbReference type="InterPro" id="IPR008920">
    <property type="entry name" value="TF_FadR/GntR_C"/>
</dbReference>
<dbReference type="InterPro" id="IPR000524">
    <property type="entry name" value="Tscrpt_reg_HTH_GntR"/>
</dbReference>
<dbReference type="PROSITE" id="PS50949">
    <property type="entry name" value="HTH_GNTR"/>
    <property type="match status" value="1"/>
</dbReference>
<dbReference type="InterPro" id="IPR036390">
    <property type="entry name" value="WH_DNA-bd_sf"/>
</dbReference>
<proteinExistence type="predicted"/>
<evidence type="ECO:0000313" key="6">
    <source>
        <dbReference type="Proteomes" id="UP001332192"/>
    </source>
</evidence>
<dbReference type="Gene3D" id="1.20.120.530">
    <property type="entry name" value="GntR ligand-binding domain-like"/>
    <property type="match status" value="1"/>
</dbReference>
<dbReference type="SUPFAM" id="SSF48008">
    <property type="entry name" value="GntR ligand-binding domain-like"/>
    <property type="match status" value="1"/>
</dbReference>
<keyword evidence="3" id="KW-0804">Transcription</keyword>
<dbReference type="PANTHER" id="PTHR43537:SF49">
    <property type="entry name" value="TRANSCRIPTIONAL REGULATORY PROTEIN"/>
    <property type="match status" value="1"/>
</dbReference>
<dbReference type="CDD" id="cd07377">
    <property type="entry name" value="WHTH_GntR"/>
    <property type="match status" value="1"/>
</dbReference>
<evidence type="ECO:0000256" key="2">
    <source>
        <dbReference type="ARBA" id="ARBA00023125"/>
    </source>
</evidence>